<proteinExistence type="predicted"/>
<gene>
    <name evidence="2" type="ORF">A3B50_03395</name>
</gene>
<evidence type="ECO:0000313" key="2">
    <source>
        <dbReference type="EMBL" id="OGK51237.1"/>
    </source>
</evidence>
<dbReference type="EMBL" id="MGAQ01000003">
    <property type="protein sequence ID" value="OGK51237.1"/>
    <property type="molecule type" value="Genomic_DNA"/>
</dbReference>
<accession>A0A1F7J6K1</accession>
<name>A0A1F7J6K1_9BACT</name>
<comment type="caution">
    <text evidence="2">The sequence shown here is derived from an EMBL/GenBank/DDBJ whole genome shotgun (WGS) entry which is preliminary data.</text>
</comment>
<evidence type="ECO:0000256" key="1">
    <source>
        <dbReference type="SAM" id="MobiDB-lite"/>
    </source>
</evidence>
<dbReference type="Proteomes" id="UP000178558">
    <property type="component" value="Unassembled WGS sequence"/>
</dbReference>
<evidence type="ECO:0000313" key="3">
    <source>
        <dbReference type="Proteomes" id="UP000178558"/>
    </source>
</evidence>
<sequence length="483" mass="54005">MRDVIAELPVKPPPKKPERTRDQALDVINAVEEKGTTVYLNKFNDEVGLHRESERAREIKEEAERMVTKAGIAYELFWYEPGALLSDQAVDFLRSGRSPAELIEELAEYPAKAIYEGPKITDVDRALMKARRTYTESVFAKKGIKNRKEAKVAEEKAKEDYTLAVLNKLRQISGTPPQAALEEVEYLPQVVERLSFGPTISHSVEDLAANHLHVLADLLLREEIARTGLAKEFSDRGVRKVVKALTRNRFVRAAVAGSVFTGSALWFGEGMLPHSLQPISDIADDGLRLLAGYVASQELLNGTYEGVTGLVRKIKRKQAQEELAASIELTDLTLKTAYNEIESRPPDRSGTDNPRENLQRFRNIQSDYNDLQNAPGGIPYKSENMLAYCERLYLKHMDKVRGIMTSSDPERAFYDLSSLILIEDLTTMKDELVRGKLKRGIFRGVSVLTTALANTVALKSKTAFLESPTLPSEVVRDLTSSPL</sequence>
<dbReference type="AlphaFoldDB" id="A0A1F7J6K1"/>
<reference evidence="2 3" key="1">
    <citation type="journal article" date="2016" name="Nat. Commun.">
        <title>Thousands of microbial genomes shed light on interconnected biogeochemical processes in an aquifer system.</title>
        <authorList>
            <person name="Anantharaman K."/>
            <person name="Brown C.T."/>
            <person name="Hug L.A."/>
            <person name="Sharon I."/>
            <person name="Castelle C.J."/>
            <person name="Probst A.J."/>
            <person name="Thomas B.C."/>
            <person name="Singh A."/>
            <person name="Wilkins M.J."/>
            <person name="Karaoz U."/>
            <person name="Brodie E.L."/>
            <person name="Williams K.H."/>
            <person name="Hubbard S.S."/>
            <person name="Banfield J.F."/>
        </authorList>
    </citation>
    <scope>NUCLEOTIDE SEQUENCE [LARGE SCALE GENOMIC DNA]</scope>
</reference>
<feature type="region of interest" description="Disordered" evidence="1">
    <location>
        <begin position="1"/>
        <end position="21"/>
    </location>
</feature>
<protein>
    <submittedName>
        <fullName evidence="2">Uncharacterized protein</fullName>
    </submittedName>
</protein>
<organism evidence="2 3">
    <name type="scientific">Candidatus Roizmanbacteria bacterium RIFCSPLOWO2_01_FULL_40_42</name>
    <dbReference type="NCBI Taxonomy" id="1802066"/>
    <lineage>
        <taxon>Bacteria</taxon>
        <taxon>Candidatus Roizmaniibacteriota</taxon>
    </lineage>
</organism>